<proteinExistence type="inferred from homology"/>
<dbReference type="InterPro" id="IPR000914">
    <property type="entry name" value="SBP_5_dom"/>
</dbReference>
<dbReference type="PANTHER" id="PTHR30290">
    <property type="entry name" value="PERIPLASMIC BINDING COMPONENT OF ABC TRANSPORTER"/>
    <property type="match status" value="1"/>
</dbReference>
<keyword evidence="2" id="KW-0813">Transport</keyword>
<evidence type="ECO:0000313" key="6">
    <source>
        <dbReference type="EMBL" id="MBC8588855.1"/>
    </source>
</evidence>
<feature type="domain" description="Solute-binding protein family 5" evidence="5">
    <location>
        <begin position="89"/>
        <end position="487"/>
    </location>
</feature>
<dbReference type="PROSITE" id="PS51257">
    <property type="entry name" value="PROKAR_LIPOPROTEIN"/>
    <property type="match status" value="1"/>
</dbReference>
<name>A0A926IL04_9FIRM</name>
<evidence type="ECO:0000259" key="5">
    <source>
        <dbReference type="Pfam" id="PF00496"/>
    </source>
</evidence>
<accession>A0A926IL04</accession>
<dbReference type="PIRSF" id="PIRSF002741">
    <property type="entry name" value="MppA"/>
    <property type="match status" value="1"/>
</dbReference>
<dbReference type="GO" id="GO:0042597">
    <property type="term" value="C:periplasmic space"/>
    <property type="evidence" value="ECO:0007669"/>
    <property type="project" value="UniProtKB-ARBA"/>
</dbReference>
<keyword evidence="7" id="KW-1185">Reference proteome</keyword>
<dbReference type="RefSeq" id="WP_262430307.1">
    <property type="nucleotide sequence ID" value="NZ_JACRTG010000028.1"/>
</dbReference>
<dbReference type="InterPro" id="IPR039424">
    <property type="entry name" value="SBP_5"/>
</dbReference>
<evidence type="ECO:0000256" key="4">
    <source>
        <dbReference type="SAM" id="SignalP"/>
    </source>
</evidence>
<feature type="signal peptide" evidence="4">
    <location>
        <begin position="1"/>
        <end position="21"/>
    </location>
</feature>
<dbReference type="EMBL" id="JACRTG010000028">
    <property type="protein sequence ID" value="MBC8588855.1"/>
    <property type="molecule type" value="Genomic_DNA"/>
</dbReference>
<dbReference type="GO" id="GO:1904680">
    <property type="term" value="F:peptide transmembrane transporter activity"/>
    <property type="evidence" value="ECO:0007669"/>
    <property type="project" value="TreeGrafter"/>
</dbReference>
<dbReference type="Gene3D" id="3.90.76.10">
    <property type="entry name" value="Dipeptide-binding Protein, Domain 1"/>
    <property type="match status" value="1"/>
</dbReference>
<evidence type="ECO:0000256" key="3">
    <source>
        <dbReference type="ARBA" id="ARBA00022729"/>
    </source>
</evidence>
<protein>
    <submittedName>
        <fullName evidence="6">Peptide ABC transporter substrate-binding protein</fullName>
    </submittedName>
</protein>
<comment type="caution">
    <text evidence="6">The sequence shown here is derived from an EMBL/GenBank/DDBJ whole genome shotgun (WGS) entry which is preliminary data.</text>
</comment>
<sequence length="574" mass="65528">MKSKRITILLIICLISSFITSCDYDNDKEVVDIDNKQEELNYLITGSGQVILPLTNFSTLNPLITENVYYFYFSKLIFEGLFDFDENLKPVPQLASAYTIDNEGKKVSIKLNDNVYWHDGEKFTSEDVLFTINTLKYADNNTIYKKMISDSVGLIGTQDVNKIIDVKVIDEYNLDIFFSGGFSNSLEILTFPIIAKHIFDNKNKNQGYKNALDMDNYIPIGTGPFKYESYDKFKSITLKAYDNYREGKPGIDTVVGKVLEDEELILTSFETGQISLAKASGVDWDKYKNNNRINVIEYLSNNYEFLGFNFDKEVFSNDKGLEIRKAIYYGINRQDIISKVLLGHGTQIDVPIHPQSWLISNVANYYGYNSELAKKILNSAGFRDIDGDNILEGEDGNKLSFRLTTNSFNPYRTKMAEMIKDDLKEIGINIVLDFDTSYMDNITEEMRTNEVDRIANILDSGNFDIVLTGWQMSVIPELSFLYMSDASKLSNFSRYKNETMDNLLIEANMSFDREGKVAQYEKLQKYVIEDIPNISLFFDNSAILVDSSIVGDLTPSFFNLYKGLERCVLTTSAE</sequence>
<evidence type="ECO:0000256" key="1">
    <source>
        <dbReference type="ARBA" id="ARBA00005695"/>
    </source>
</evidence>
<evidence type="ECO:0000313" key="7">
    <source>
        <dbReference type="Proteomes" id="UP000601171"/>
    </source>
</evidence>
<dbReference type="GO" id="GO:0015833">
    <property type="term" value="P:peptide transport"/>
    <property type="evidence" value="ECO:0007669"/>
    <property type="project" value="TreeGrafter"/>
</dbReference>
<organism evidence="6 7">
    <name type="scientific">Paratissierella segnis</name>
    <dbReference type="NCBI Taxonomy" id="2763679"/>
    <lineage>
        <taxon>Bacteria</taxon>
        <taxon>Bacillati</taxon>
        <taxon>Bacillota</taxon>
        <taxon>Tissierellia</taxon>
        <taxon>Tissierellales</taxon>
        <taxon>Tissierellaceae</taxon>
        <taxon>Paratissierella</taxon>
    </lineage>
</organism>
<dbReference type="GO" id="GO:0043190">
    <property type="term" value="C:ATP-binding cassette (ABC) transporter complex"/>
    <property type="evidence" value="ECO:0007669"/>
    <property type="project" value="InterPro"/>
</dbReference>
<dbReference type="CDD" id="cd08513">
    <property type="entry name" value="PBP2_thermophilic_Hb8_like"/>
    <property type="match status" value="1"/>
</dbReference>
<dbReference type="Gene3D" id="3.40.190.10">
    <property type="entry name" value="Periplasmic binding protein-like II"/>
    <property type="match status" value="1"/>
</dbReference>
<dbReference type="SUPFAM" id="SSF53850">
    <property type="entry name" value="Periplasmic binding protein-like II"/>
    <property type="match status" value="1"/>
</dbReference>
<dbReference type="Pfam" id="PF00496">
    <property type="entry name" value="SBP_bac_5"/>
    <property type="match status" value="1"/>
</dbReference>
<dbReference type="PANTHER" id="PTHR30290:SF9">
    <property type="entry name" value="OLIGOPEPTIDE-BINDING PROTEIN APPA"/>
    <property type="match status" value="1"/>
</dbReference>
<dbReference type="AlphaFoldDB" id="A0A926IL04"/>
<evidence type="ECO:0000256" key="2">
    <source>
        <dbReference type="ARBA" id="ARBA00022448"/>
    </source>
</evidence>
<dbReference type="Proteomes" id="UP000601171">
    <property type="component" value="Unassembled WGS sequence"/>
</dbReference>
<dbReference type="InterPro" id="IPR030678">
    <property type="entry name" value="Peptide/Ni-bd"/>
</dbReference>
<gene>
    <name evidence="6" type="ORF">H8707_11570</name>
</gene>
<comment type="similarity">
    <text evidence="1">Belongs to the bacterial solute-binding protein 5 family.</text>
</comment>
<reference evidence="6" key="1">
    <citation type="submission" date="2020-08" db="EMBL/GenBank/DDBJ databases">
        <title>Genome public.</title>
        <authorList>
            <person name="Liu C."/>
            <person name="Sun Q."/>
        </authorList>
    </citation>
    <scope>NUCLEOTIDE SEQUENCE</scope>
    <source>
        <strain evidence="6">BX21</strain>
    </source>
</reference>
<dbReference type="Gene3D" id="3.10.105.10">
    <property type="entry name" value="Dipeptide-binding Protein, Domain 3"/>
    <property type="match status" value="1"/>
</dbReference>
<keyword evidence="3 4" id="KW-0732">Signal</keyword>
<feature type="chain" id="PRO_5038776769" evidence="4">
    <location>
        <begin position="22"/>
        <end position="574"/>
    </location>
</feature>